<evidence type="ECO:0000256" key="1">
    <source>
        <dbReference type="SAM" id="MobiDB-lite"/>
    </source>
</evidence>
<proteinExistence type="predicted"/>
<reference evidence="2" key="2">
    <citation type="submission" date="2015-03" db="EMBL/GenBank/DDBJ databases">
        <authorList>
            <person name="Chow C.-E.T."/>
            <person name="Winget D.M."/>
            <person name="White R.A.III."/>
            <person name="Hallam S.J."/>
            <person name="Suttle C.A."/>
        </authorList>
    </citation>
    <scope>NUCLEOTIDE SEQUENCE</scope>
    <source>
        <strain evidence="2">Anoxic2_5</strain>
    </source>
</reference>
<feature type="compositionally biased region" description="Low complexity" evidence="1">
    <location>
        <begin position="41"/>
        <end position="69"/>
    </location>
</feature>
<reference evidence="2" key="1">
    <citation type="journal article" date="2015" name="Front. Microbiol.">
        <title>Combining genomic sequencing methods to explore viral diversity and reveal potential virus-host interactions.</title>
        <authorList>
            <person name="Chow C.E."/>
            <person name="Winget D.M."/>
            <person name="White R.A.III."/>
            <person name="Hallam S.J."/>
            <person name="Suttle C.A."/>
        </authorList>
    </citation>
    <scope>NUCLEOTIDE SEQUENCE</scope>
    <source>
        <strain evidence="2">Anoxic2_5</strain>
    </source>
</reference>
<feature type="region of interest" description="Disordered" evidence="1">
    <location>
        <begin position="27"/>
        <end position="97"/>
    </location>
</feature>
<dbReference type="EMBL" id="KR029589">
    <property type="protein sequence ID" value="AKH47159.1"/>
    <property type="molecule type" value="Genomic_DNA"/>
</dbReference>
<protein>
    <submittedName>
        <fullName evidence="2">Uncharacterized protein</fullName>
    </submittedName>
</protein>
<accession>A0A0F7L3L5</accession>
<name>A0A0F7L3L5_9VIRU</name>
<organism evidence="2">
    <name type="scientific">uncultured marine virus</name>
    <dbReference type="NCBI Taxonomy" id="186617"/>
    <lineage>
        <taxon>Viruses</taxon>
        <taxon>environmental samples</taxon>
    </lineage>
</organism>
<sequence length="97" mass="9893">MCRGPPLGLSEYLRPPCAGLAQAEPGDHYARASNGAPSPPTLISSPILASHTSTHTSSSSRSAVVARSRTMPRYSPRGMSAASNSGASCDFASCSPS</sequence>
<evidence type="ECO:0000313" key="2">
    <source>
        <dbReference type="EMBL" id="AKH47159.1"/>
    </source>
</evidence>